<protein>
    <recommendedName>
        <fullName evidence="5">TIGR02679 family protein</fullName>
    </recommendedName>
</protein>
<dbReference type="InterPro" id="IPR013495">
    <property type="entry name" value="CHP02679"/>
</dbReference>
<dbReference type="RefSeq" id="WP_344661392.1">
    <property type="nucleotide sequence ID" value="NZ_BAAAQM010000053.1"/>
</dbReference>
<gene>
    <name evidence="3" type="ORF">GCM10009838_69270</name>
</gene>
<proteinExistence type="predicted"/>
<dbReference type="InterPro" id="IPR024465">
    <property type="entry name" value="DUF2399"/>
</dbReference>
<dbReference type="NCBIfam" id="TIGR02679">
    <property type="entry name" value="TIGR02679 family protein"/>
    <property type="match status" value="1"/>
</dbReference>
<evidence type="ECO:0008006" key="5">
    <source>
        <dbReference type="Google" id="ProtNLM"/>
    </source>
</evidence>
<sequence length="449" mass="47427">MADDDTGAAVDLARLHRLLGVPELKWLVDRVADRIIGGIPAAEGTATLGTPTPEQRRAVERLLGRPPGRGRSLTVRLSDVDTVLKDSGICPAGLAVATQVLRGPIAVRREVESATQIAWESAYEPLDRLAAERPELAPWLHRVRTTGLLKRRAADPVTGAELARRTARVLSVLPHPGIVRPVLAAHTVGDAHALDDGRPLTALVMSALRSLAGMAASDTADAEGRRHAWATAGVATDDLSSRVLVLNIPPQDDEGFIARLLTLGTTAGEPLVLTLRHLESLPATTQTEAAIARDLSGTTISVCENPAVVSAAAAELGPACPPLICLEGSPSVAATRILRWLIARGATLRYHGDFDWGGTRIAAGVFALAAGTGTPATPWRYDHAAYLDAVARGLGTPLQPAEPRATPWDPELRHHIAAHALRVEEEHVIETLLSDLADSSAAQVSSTPH</sequence>
<feature type="domain" description="DUF2399" evidence="1">
    <location>
        <begin position="272"/>
        <end position="436"/>
    </location>
</feature>
<dbReference type="Proteomes" id="UP001499854">
    <property type="component" value="Unassembled WGS sequence"/>
</dbReference>
<feature type="domain" description="Conserved hypothetical protein CHP02679 N terminus" evidence="2">
    <location>
        <begin position="43"/>
        <end position="250"/>
    </location>
</feature>
<name>A0ABN2SZ77_9ACTN</name>
<accession>A0ABN2SZ77</accession>
<dbReference type="InterPro" id="IPR024466">
    <property type="entry name" value="CHP02679_N"/>
</dbReference>
<keyword evidence="4" id="KW-1185">Reference proteome</keyword>
<evidence type="ECO:0000313" key="4">
    <source>
        <dbReference type="Proteomes" id="UP001499854"/>
    </source>
</evidence>
<evidence type="ECO:0000259" key="1">
    <source>
        <dbReference type="Pfam" id="PF09664"/>
    </source>
</evidence>
<reference evidence="3 4" key="1">
    <citation type="journal article" date="2019" name="Int. J. Syst. Evol. Microbiol.">
        <title>The Global Catalogue of Microorganisms (GCM) 10K type strain sequencing project: providing services to taxonomists for standard genome sequencing and annotation.</title>
        <authorList>
            <consortium name="The Broad Institute Genomics Platform"/>
            <consortium name="The Broad Institute Genome Sequencing Center for Infectious Disease"/>
            <person name="Wu L."/>
            <person name="Ma J."/>
        </authorList>
    </citation>
    <scope>NUCLEOTIDE SEQUENCE [LARGE SCALE GENOMIC DNA]</scope>
    <source>
        <strain evidence="3 4">JCM 16013</strain>
    </source>
</reference>
<comment type="caution">
    <text evidence="3">The sequence shown here is derived from an EMBL/GenBank/DDBJ whole genome shotgun (WGS) entry which is preliminary data.</text>
</comment>
<organism evidence="3 4">
    <name type="scientific">Catenulispora subtropica</name>
    <dbReference type="NCBI Taxonomy" id="450798"/>
    <lineage>
        <taxon>Bacteria</taxon>
        <taxon>Bacillati</taxon>
        <taxon>Actinomycetota</taxon>
        <taxon>Actinomycetes</taxon>
        <taxon>Catenulisporales</taxon>
        <taxon>Catenulisporaceae</taxon>
        <taxon>Catenulispora</taxon>
    </lineage>
</organism>
<dbReference type="Pfam" id="PF09664">
    <property type="entry name" value="DUF2399"/>
    <property type="match status" value="1"/>
</dbReference>
<dbReference type="EMBL" id="BAAAQM010000053">
    <property type="protein sequence ID" value="GAA1994925.1"/>
    <property type="molecule type" value="Genomic_DNA"/>
</dbReference>
<evidence type="ECO:0000259" key="2">
    <source>
        <dbReference type="Pfam" id="PF11796"/>
    </source>
</evidence>
<dbReference type="Pfam" id="PF11796">
    <property type="entry name" value="DUF3323"/>
    <property type="match status" value="1"/>
</dbReference>
<evidence type="ECO:0000313" key="3">
    <source>
        <dbReference type="EMBL" id="GAA1994925.1"/>
    </source>
</evidence>